<dbReference type="Pfam" id="PF00135">
    <property type="entry name" value="COesterase"/>
    <property type="match status" value="2"/>
</dbReference>
<dbReference type="EC" id="3.1.1.-" evidence="3"/>
<keyword evidence="6" id="KW-1185">Reference proteome</keyword>
<gene>
    <name evidence="5" type="ORF">MSAN_01994900</name>
</gene>
<evidence type="ECO:0000313" key="6">
    <source>
        <dbReference type="Proteomes" id="UP000623467"/>
    </source>
</evidence>
<comment type="similarity">
    <text evidence="1 3">Belongs to the type-B carboxylesterase/lipase family.</text>
</comment>
<reference evidence="5" key="1">
    <citation type="submission" date="2020-05" db="EMBL/GenBank/DDBJ databases">
        <title>Mycena genomes resolve the evolution of fungal bioluminescence.</title>
        <authorList>
            <person name="Tsai I.J."/>
        </authorList>
    </citation>
    <scope>NUCLEOTIDE SEQUENCE</scope>
    <source>
        <strain evidence="5">160909Yilan</strain>
    </source>
</reference>
<evidence type="ECO:0000259" key="4">
    <source>
        <dbReference type="Pfam" id="PF00135"/>
    </source>
</evidence>
<dbReference type="PROSITE" id="PS00941">
    <property type="entry name" value="CARBOXYLESTERASE_B_2"/>
    <property type="match status" value="1"/>
</dbReference>
<keyword evidence="2 3" id="KW-0378">Hydrolase</keyword>
<comment type="caution">
    <text evidence="5">The sequence shown here is derived from an EMBL/GenBank/DDBJ whole genome shotgun (WGS) entry which is preliminary data.</text>
</comment>
<dbReference type="Gene3D" id="3.40.50.1820">
    <property type="entry name" value="alpha/beta hydrolase"/>
    <property type="match status" value="1"/>
</dbReference>
<evidence type="ECO:0000256" key="2">
    <source>
        <dbReference type="ARBA" id="ARBA00022801"/>
    </source>
</evidence>
<dbReference type="EMBL" id="JACAZH010000024">
    <property type="protein sequence ID" value="KAF7342793.1"/>
    <property type="molecule type" value="Genomic_DNA"/>
</dbReference>
<name>A0A8H7CPH9_9AGAR</name>
<dbReference type="AlphaFoldDB" id="A0A8H7CPH9"/>
<feature type="chain" id="PRO_5034252911" description="Carboxylic ester hydrolase" evidence="3">
    <location>
        <begin position="20"/>
        <end position="533"/>
    </location>
</feature>
<dbReference type="GO" id="GO:0016787">
    <property type="term" value="F:hydrolase activity"/>
    <property type="evidence" value="ECO:0007669"/>
    <property type="project" value="UniProtKB-KW"/>
</dbReference>
<feature type="domain" description="Carboxylesterase type B" evidence="4">
    <location>
        <begin position="196"/>
        <end position="495"/>
    </location>
</feature>
<keyword evidence="3" id="KW-0732">Signal</keyword>
<protein>
    <recommendedName>
        <fullName evidence="3">Carboxylic ester hydrolase</fullName>
        <ecNumber evidence="3">3.1.1.-</ecNumber>
    </recommendedName>
</protein>
<proteinExistence type="inferred from homology"/>
<sequence>MSFAILSMGLLFLASWAAAAGPVVDLGYAQYQGVVDTDSNITKFLGMRFAAAPTGNLRWRMPTAPPNVDGIQRASADPTQCIQGAIVLTPPNTSPQSEDCLFLSVYSPDLNPTQLLPTIVWIHGGGYIWGSAFQYNGTDLVVESHREVVVVVIQWRLGLFGFLAGQQVKDDGVLNAGLREYYYPKSFPHTVLIYRIVDQEFALRWVNKNIHKFGGDPDKVSLWGESAGAGSVLQHIIAHNGQTIPQLFRAAITSSAYLPSQYWYHDSIPQNLFDNISAQAGCGVLDALDCLRTVDTARLQEINQNIISASLYGTTTFGPVVDGSFITQSPMVALEQRRVNGEILLSATNAHEGTLFVNQSADYDVAQYAQQLFPLFGAKEGKAVAAVYQSFGSSQDQVTAIMGESRLICPTYLLLNGFEGRAYKGEFAVPPALHGDDLYYYFASFSPGVITFNNTAFINAFNGGFLSFATNLDPNIKLLQTITPPWSKWAPAAEEMVFNRTEAGEPWIYEDPTSDALLARCEFWKSLRNITAQ</sequence>
<dbReference type="SUPFAM" id="SSF53474">
    <property type="entry name" value="alpha/beta-Hydrolases"/>
    <property type="match status" value="1"/>
</dbReference>
<dbReference type="PANTHER" id="PTHR11559">
    <property type="entry name" value="CARBOXYLESTERASE"/>
    <property type="match status" value="1"/>
</dbReference>
<accession>A0A8H7CPH9</accession>
<dbReference type="InterPro" id="IPR019819">
    <property type="entry name" value="Carboxylesterase_B_CS"/>
</dbReference>
<evidence type="ECO:0000313" key="5">
    <source>
        <dbReference type="EMBL" id="KAF7342793.1"/>
    </source>
</evidence>
<dbReference type="InterPro" id="IPR029058">
    <property type="entry name" value="AB_hydrolase_fold"/>
</dbReference>
<dbReference type="Proteomes" id="UP000623467">
    <property type="component" value="Unassembled WGS sequence"/>
</dbReference>
<dbReference type="InterPro" id="IPR019826">
    <property type="entry name" value="Carboxylesterase_B_AS"/>
</dbReference>
<dbReference type="OrthoDB" id="408631at2759"/>
<evidence type="ECO:0000256" key="3">
    <source>
        <dbReference type="RuleBase" id="RU361235"/>
    </source>
</evidence>
<dbReference type="PROSITE" id="PS00122">
    <property type="entry name" value="CARBOXYLESTERASE_B_1"/>
    <property type="match status" value="1"/>
</dbReference>
<evidence type="ECO:0000256" key="1">
    <source>
        <dbReference type="ARBA" id="ARBA00005964"/>
    </source>
</evidence>
<feature type="signal peptide" evidence="3">
    <location>
        <begin position="1"/>
        <end position="19"/>
    </location>
</feature>
<dbReference type="InterPro" id="IPR050309">
    <property type="entry name" value="Type-B_Carboxylest/Lipase"/>
</dbReference>
<dbReference type="InterPro" id="IPR002018">
    <property type="entry name" value="CarbesteraseB"/>
</dbReference>
<feature type="domain" description="Carboxylesterase type B" evidence="4">
    <location>
        <begin position="24"/>
        <end position="167"/>
    </location>
</feature>
<organism evidence="5 6">
    <name type="scientific">Mycena sanguinolenta</name>
    <dbReference type="NCBI Taxonomy" id="230812"/>
    <lineage>
        <taxon>Eukaryota</taxon>
        <taxon>Fungi</taxon>
        <taxon>Dikarya</taxon>
        <taxon>Basidiomycota</taxon>
        <taxon>Agaricomycotina</taxon>
        <taxon>Agaricomycetes</taxon>
        <taxon>Agaricomycetidae</taxon>
        <taxon>Agaricales</taxon>
        <taxon>Marasmiineae</taxon>
        <taxon>Mycenaceae</taxon>
        <taxon>Mycena</taxon>
    </lineage>
</organism>